<dbReference type="InterPro" id="IPR022190">
    <property type="entry name" value="DUF3716"/>
</dbReference>
<feature type="compositionally biased region" description="Polar residues" evidence="1">
    <location>
        <begin position="212"/>
        <end position="244"/>
    </location>
</feature>
<accession>A0A4S8R657</accession>
<feature type="region of interest" description="Disordered" evidence="1">
    <location>
        <begin position="194"/>
        <end position="244"/>
    </location>
</feature>
<feature type="compositionally biased region" description="Polar residues" evidence="1">
    <location>
        <begin position="586"/>
        <end position="601"/>
    </location>
</feature>
<comment type="caution">
    <text evidence="2">The sequence shown here is derived from an EMBL/GenBank/DDBJ whole genome shotgun (WGS) entry which is preliminary data.</text>
</comment>
<feature type="compositionally biased region" description="Low complexity" evidence="1">
    <location>
        <begin position="380"/>
        <end position="390"/>
    </location>
</feature>
<feature type="compositionally biased region" description="Polar residues" evidence="1">
    <location>
        <begin position="535"/>
        <end position="549"/>
    </location>
</feature>
<name>A0A4S8R657_9HELO</name>
<feature type="compositionally biased region" description="Acidic residues" evidence="1">
    <location>
        <begin position="785"/>
        <end position="796"/>
    </location>
</feature>
<feature type="compositionally biased region" description="Basic residues" evidence="1">
    <location>
        <begin position="604"/>
        <end position="613"/>
    </location>
</feature>
<dbReference type="EMBL" id="PQXL01000053">
    <property type="protein sequence ID" value="THV53358.1"/>
    <property type="molecule type" value="Genomic_DNA"/>
</dbReference>
<gene>
    <name evidence="2" type="ORF">BGAL_0053g00260</name>
</gene>
<protein>
    <submittedName>
        <fullName evidence="2">Uncharacterized protein</fullName>
    </submittedName>
</protein>
<evidence type="ECO:0000313" key="2">
    <source>
        <dbReference type="EMBL" id="THV53358.1"/>
    </source>
</evidence>
<proteinExistence type="predicted"/>
<feature type="compositionally biased region" description="Polar residues" evidence="1">
    <location>
        <begin position="489"/>
        <end position="501"/>
    </location>
</feature>
<feature type="compositionally biased region" description="Polar residues" evidence="1">
    <location>
        <begin position="347"/>
        <end position="364"/>
    </location>
</feature>
<feature type="region of interest" description="Disordered" evidence="1">
    <location>
        <begin position="561"/>
        <end position="632"/>
    </location>
</feature>
<dbReference type="OrthoDB" id="3545040at2759"/>
<dbReference type="Proteomes" id="UP000308671">
    <property type="component" value="Unassembled WGS sequence"/>
</dbReference>
<feature type="region of interest" description="Disordered" evidence="1">
    <location>
        <begin position="455"/>
        <end position="514"/>
    </location>
</feature>
<reference evidence="2 3" key="1">
    <citation type="submission" date="2017-12" db="EMBL/GenBank/DDBJ databases">
        <title>Comparative genomics of Botrytis spp.</title>
        <authorList>
            <person name="Valero-Jimenez C.A."/>
            <person name="Tapia P."/>
            <person name="Veloso J."/>
            <person name="Silva-Moreno E."/>
            <person name="Staats M."/>
            <person name="Valdes J.H."/>
            <person name="Van Kan J.A.L."/>
        </authorList>
    </citation>
    <scope>NUCLEOTIDE SEQUENCE [LARGE SCALE GENOMIC DNA]</scope>
    <source>
        <strain evidence="2 3">MUCL435</strain>
    </source>
</reference>
<evidence type="ECO:0000313" key="3">
    <source>
        <dbReference type="Proteomes" id="UP000308671"/>
    </source>
</evidence>
<feature type="region of interest" description="Disordered" evidence="1">
    <location>
        <begin position="748"/>
        <end position="829"/>
    </location>
</feature>
<feature type="compositionally biased region" description="Low complexity" evidence="1">
    <location>
        <begin position="814"/>
        <end position="825"/>
    </location>
</feature>
<evidence type="ECO:0000256" key="1">
    <source>
        <dbReference type="SAM" id="MobiDB-lite"/>
    </source>
</evidence>
<keyword evidence="3" id="KW-1185">Reference proteome</keyword>
<sequence length="957" mass="106005">MAYNHNGGDDLSWYNNQQVSLPLAISTSNDVTERVKATASTDASSTNPTPTKFQAEWPLENNQHVEGPSQGWYLSSDLRQNTAVLPQMPQSPREYISNVDKFDTQVNGGLPNMTGLDIYSTPDEILYNPSLQNAFGSGNSSVSQQDTPPTGEFFEEYNMDSTTTGFRTPVPSIYQINNMESTTTGFRTPVPSSYQTNNNLSIGSDAPAGSKPSIQVDNPPFDTSTQFASSTQNGEAPQQDLTSQGEQYQAVFPNETMAAQFNRPLSAPPAVHWIFEQGPSYTATGLDIPLPFNPLSRAMPRTVPLAYSGNWQYDGSSIGPAIDSDVPMLQPYNDIRNDPSGILGQDTGANQGAQPRQQVSQNDGLGQIASANIPIPCQQSDVSSTRSPTTSDRRRHSDPVSTPARDARESQKGVRVPSQLSEQAAQYKDPSINTPPTPQQSGALIEDTLGAIGSRRLSDTSPVPAQELHDTNPLPPVVRTESQRMRQKQAASQTNRVAQQPSERRVTVPESNSRFPVVEPHVTFVYPERPRRDTFQQPAKQRKSASFTSGSAGLREIARHPMQPLASAPPAVTSQKQPTWRDRQPRQSGRQSTQSGTPYTQQNHRVRRRRPHRVQINPQPRIPKNRFDRDLPSRLDPKAAAFANAEPAEDFMKMLNKMPFLDKMACIDRLIREDLFKDYMKPHLFQEYTTGRDNGLKFELEKRTKDPSLAIIEITDIRHESQDLQRKARFDDMQIEIERRRRELAARAAAGDLATDTSEDLGMTPAGRKRRHQTLASSQDSHYEVDEDDMTESDDGSDNHSTVHPRNSPKKPRTSGPTSSGPEPSDITDKFCSHVVKNMPFLPDPIHSQLSKLSIEQLIIPVQEYIAQNGEIADTNVEHWRACAGQAAGTEMEQEMACTHCADHMQDGSVPFASCVVIDAAIPAGEHFQGACMNCVYLGEDQDCSLRRVESEENEAQ</sequence>
<feature type="region of interest" description="Disordered" evidence="1">
    <location>
        <begin position="528"/>
        <end position="549"/>
    </location>
</feature>
<feature type="region of interest" description="Disordered" evidence="1">
    <location>
        <begin position="322"/>
        <end position="442"/>
    </location>
</feature>
<organism evidence="2 3">
    <name type="scientific">Botrytis galanthina</name>
    <dbReference type="NCBI Taxonomy" id="278940"/>
    <lineage>
        <taxon>Eukaryota</taxon>
        <taxon>Fungi</taxon>
        <taxon>Dikarya</taxon>
        <taxon>Ascomycota</taxon>
        <taxon>Pezizomycotina</taxon>
        <taxon>Leotiomycetes</taxon>
        <taxon>Helotiales</taxon>
        <taxon>Sclerotiniaceae</taxon>
        <taxon>Botrytis</taxon>
    </lineage>
</organism>
<dbReference type="AlphaFoldDB" id="A0A4S8R657"/>
<dbReference type="Pfam" id="PF12511">
    <property type="entry name" value="DUF3716"/>
    <property type="match status" value="1"/>
</dbReference>